<evidence type="ECO:0000313" key="4">
    <source>
        <dbReference type="Proteomes" id="UP001242513"/>
    </source>
</evidence>
<dbReference type="RefSeq" id="WP_013851285.1">
    <property type="nucleotide sequence ID" value="NZ_CP123735.1"/>
</dbReference>
<dbReference type="EMBL" id="CP123735">
    <property type="protein sequence ID" value="WGO85858.1"/>
    <property type="molecule type" value="Genomic_DNA"/>
</dbReference>
<gene>
    <name evidence="2" type="ORF">QEJ78_11240</name>
    <name evidence="1" type="ORF">SAMN02983011_01823</name>
</gene>
<accession>A0AAX3UE57</accession>
<sequence length="143" mass="16161">MLKQWGKILGYSSDLYTYHDLGAITAYGAICSFGYKAFKLDDIAQLIYYATGNSNREELAQLRANIFANLKLLHIEYSRNLNIDGHPLVTTRGGFIKIIQHYLPKVPIGSINKQNNPLLNMDQVLTELEMKKLNVDFSCGTCQ</sequence>
<evidence type="ECO:0000313" key="1">
    <source>
        <dbReference type="EMBL" id="SDA63414.1"/>
    </source>
</evidence>
<proteinExistence type="predicted"/>
<dbReference type="AlphaFoldDB" id="A0AAX3UE57"/>
<evidence type="ECO:0000313" key="2">
    <source>
        <dbReference type="EMBL" id="WGO85858.1"/>
    </source>
</evidence>
<dbReference type="Proteomes" id="UP001242513">
    <property type="component" value="Chromosome"/>
</dbReference>
<evidence type="ECO:0000313" key="3">
    <source>
        <dbReference type="Proteomes" id="UP000181860"/>
    </source>
</evidence>
<organism evidence="2 4">
    <name type="scientific">Lactobacillus kefiranofaciens</name>
    <dbReference type="NCBI Taxonomy" id="267818"/>
    <lineage>
        <taxon>Bacteria</taxon>
        <taxon>Bacillati</taxon>
        <taxon>Bacillota</taxon>
        <taxon>Bacilli</taxon>
        <taxon>Lactobacillales</taxon>
        <taxon>Lactobacillaceae</taxon>
        <taxon>Lactobacillus</taxon>
    </lineage>
</organism>
<reference evidence="2" key="3">
    <citation type="submission" date="2023-04" db="EMBL/GenBank/DDBJ databases">
        <authorList>
            <person name="Wang Y."/>
        </authorList>
    </citation>
    <scope>NUCLEOTIDE SEQUENCE</scope>
    <source>
        <strain evidence="2">ZW18</strain>
    </source>
</reference>
<reference evidence="1 3" key="1">
    <citation type="submission" date="2016-10" db="EMBL/GenBank/DDBJ databases">
        <authorList>
            <person name="Varghese N."/>
            <person name="Submissions S."/>
        </authorList>
    </citation>
    <scope>NUCLEOTIDE SEQUENCE [LARGE SCALE GENOMIC DNA]</scope>
    <source>
        <strain evidence="1 3">ATCC 43761</strain>
    </source>
</reference>
<protein>
    <recommendedName>
        <fullName evidence="5">Exopolyphosphatase</fullName>
    </recommendedName>
</protein>
<dbReference type="EMBL" id="FMXC01000024">
    <property type="protein sequence ID" value="SDA63414.1"/>
    <property type="molecule type" value="Genomic_DNA"/>
</dbReference>
<keyword evidence="3" id="KW-1185">Reference proteome</keyword>
<reference evidence="2" key="2">
    <citation type="journal article" date="2022" name="Food Funct.">
        <title>Lactobacillus kefiranofaciens ZW18 from Kefir enhances the anti-tumor effect of anti-programmed cell death 1 (PD-1) immunotherapy by modulating the gut microbiota.</title>
        <authorList>
            <person name="Zhao J."/>
            <person name="Wang Y."/>
            <person name="Wang J."/>
            <person name="Lv M."/>
            <person name="Zhou C."/>
            <person name="Jia L."/>
            <person name="Geng W."/>
        </authorList>
    </citation>
    <scope>NUCLEOTIDE SEQUENCE</scope>
    <source>
        <strain evidence="2">ZW18</strain>
    </source>
</reference>
<evidence type="ECO:0008006" key="5">
    <source>
        <dbReference type="Google" id="ProtNLM"/>
    </source>
</evidence>
<name>A0AAX3UE57_9LACO</name>
<dbReference type="Proteomes" id="UP000181860">
    <property type="component" value="Unassembled WGS sequence"/>
</dbReference>